<proteinExistence type="predicted"/>
<dbReference type="InterPro" id="IPR005583">
    <property type="entry name" value="YaaA"/>
</dbReference>
<dbReference type="AlphaFoldDB" id="A0A382PW33"/>
<organism evidence="1">
    <name type="scientific">marine metagenome</name>
    <dbReference type="NCBI Taxonomy" id="408172"/>
    <lineage>
        <taxon>unclassified sequences</taxon>
        <taxon>metagenomes</taxon>
        <taxon>ecological metagenomes</taxon>
    </lineage>
</organism>
<feature type="non-terminal residue" evidence="1">
    <location>
        <position position="87"/>
    </location>
</feature>
<gene>
    <name evidence="1" type="ORF">METZ01_LOCUS329854</name>
</gene>
<evidence type="ECO:0008006" key="2">
    <source>
        <dbReference type="Google" id="ProtNLM"/>
    </source>
</evidence>
<dbReference type="Pfam" id="PF03883">
    <property type="entry name" value="H2O2_YaaD"/>
    <property type="match status" value="1"/>
</dbReference>
<reference evidence="1" key="1">
    <citation type="submission" date="2018-05" db="EMBL/GenBank/DDBJ databases">
        <authorList>
            <person name="Lanie J.A."/>
            <person name="Ng W.-L."/>
            <person name="Kazmierczak K.M."/>
            <person name="Andrzejewski T.M."/>
            <person name="Davidsen T.M."/>
            <person name="Wayne K.J."/>
            <person name="Tettelin H."/>
            <person name="Glass J.I."/>
            <person name="Rusch D."/>
            <person name="Podicherti R."/>
            <person name="Tsui H.-C.T."/>
            <person name="Winkler M.E."/>
        </authorList>
    </citation>
    <scope>NUCLEOTIDE SEQUENCE</scope>
</reference>
<dbReference type="EMBL" id="UINC01109876">
    <property type="protein sequence ID" value="SVC77000.1"/>
    <property type="molecule type" value="Genomic_DNA"/>
</dbReference>
<evidence type="ECO:0000313" key="1">
    <source>
        <dbReference type="EMBL" id="SVC77000.1"/>
    </source>
</evidence>
<sequence>MKILIPPSEGKAKIQKPQDTLFQDTDFVFEKYVKQVVRLLNLIDNEDLKSIYGTSQEKAEAFHRQNEDIFNSRCDYAINRYTGVVYE</sequence>
<name>A0A382PW33_9ZZZZ</name>
<protein>
    <recommendedName>
        <fullName evidence="2">Peroxide stress protein YaaA</fullName>
    </recommendedName>
</protein>
<accession>A0A382PW33</accession>